<dbReference type="InterPro" id="IPR045531">
    <property type="entry name" value="DUF6468"/>
</dbReference>
<dbReference type="OrthoDB" id="7285081at2"/>
<dbReference type="RefSeq" id="WP_028795000.1">
    <property type="nucleotide sequence ID" value="NZ_FNBW01000013.1"/>
</dbReference>
<accession>A0A8G2BKN7</accession>
<keyword evidence="2" id="KW-1133">Transmembrane helix</keyword>
<keyword evidence="5" id="KW-1185">Reference proteome</keyword>
<dbReference type="Proteomes" id="UP000198615">
    <property type="component" value="Unassembled WGS sequence"/>
</dbReference>
<dbReference type="Pfam" id="PF20072">
    <property type="entry name" value="DUF6468"/>
    <property type="match status" value="1"/>
</dbReference>
<dbReference type="AlphaFoldDB" id="A0A8G2BKN7"/>
<protein>
    <recommendedName>
        <fullName evidence="3">DUF6468 domain-containing protein</fullName>
    </recommendedName>
</protein>
<feature type="compositionally biased region" description="Low complexity" evidence="1">
    <location>
        <begin position="115"/>
        <end position="132"/>
    </location>
</feature>
<proteinExistence type="predicted"/>
<evidence type="ECO:0000259" key="3">
    <source>
        <dbReference type="Pfam" id="PF20072"/>
    </source>
</evidence>
<name>A0A8G2BKN7_9PROT</name>
<reference evidence="4 5" key="1">
    <citation type="submission" date="2016-10" db="EMBL/GenBank/DDBJ databases">
        <authorList>
            <person name="Varghese N."/>
            <person name="Submissions S."/>
        </authorList>
    </citation>
    <scope>NUCLEOTIDE SEQUENCE [LARGE SCALE GENOMIC DNA]</scope>
    <source>
        <strain evidence="4 5">DSM 18839</strain>
    </source>
</reference>
<keyword evidence="2" id="KW-0812">Transmembrane</keyword>
<sequence>MNLALILDVLLIILLLATIVYAMVLHRRLSMLRSEKEGLETFLEKMNQATMKADASLKGIRQSAEQAQALLNDPMVKAQALRDELLFLIERADGSAERLAGSASGKAREEPEPQAPARKPARRAAPAAAPQPEKGEDDGARSQAERDLMNALRNVR</sequence>
<dbReference type="EMBL" id="FNBW01000013">
    <property type="protein sequence ID" value="SDG27100.1"/>
    <property type="molecule type" value="Genomic_DNA"/>
</dbReference>
<feature type="domain" description="DUF6468" evidence="3">
    <location>
        <begin position="32"/>
        <end position="104"/>
    </location>
</feature>
<evidence type="ECO:0000313" key="5">
    <source>
        <dbReference type="Proteomes" id="UP000198615"/>
    </source>
</evidence>
<evidence type="ECO:0000256" key="1">
    <source>
        <dbReference type="SAM" id="MobiDB-lite"/>
    </source>
</evidence>
<feature type="region of interest" description="Disordered" evidence="1">
    <location>
        <begin position="98"/>
        <end position="156"/>
    </location>
</feature>
<organism evidence="4 5">
    <name type="scientific">Thalassobaculum litoreum DSM 18839</name>
    <dbReference type="NCBI Taxonomy" id="1123362"/>
    <lineage>
        <taxon>Bacteria</taxon>
        <taxon>Pseudomonadati</taxon>
        <taxon>Pseudomonadota</taxon>
        <taxon>Alphaproteobacteria</taxon>
        <taxon>Rhodospirillales</taxon>
        <taxon>Thalassobaculaceae</taxon>
        <taxon>Thalassobaculum</taxon>
    </lineage>
</organism>
<feature type="compositionally biased region" description="Basic and acidic residues" evidence="1">
    <location>
        <begin position="133"/>
        <end position="148"/>
    </location>
</feature>
<feature type="transmembrane region" description="Helical" evidence="2">
    <location>
        <begin position="6"/>
        <end position="26"/>
    </location>
</feature>
<comment type="caution">
    <text evidence="4">The sequence shown here is derived from an EMBL/GenBank/DDBJ whole genome shotgun (WGS) entry which is preliminary data.</text>
</comment>
<evidence type="ECO:0000313" key="4">
    <source>
        <dbReference type="EMBL" id="SDG27100.1"/>
    </source>
</evidence>
<gene>
    <name evidence="4" type="ORF">SAMN05660686_03851</name>
</gene>
<evidence type="ECO:0000256" key="2">
    <source>
        <dbReference type="SAM" id="Phobius"/>
    </source>
</evidence>
<keyword evidence="2" id="KW-0472">Membrane</keyword>